<evidence type="ECO:0000313" key="1">
    <source>
        <dbReference type="EMBL" id="TFK66873.1"/>
    </source>
</evidence>
<gene>
    <name evidence="1" type="ORF">BDN72DRAFT_126384</name>
</gene>
<reference evidence="1 2" key="1">
    <citation type="journal article" date="2019" name="Nat. Ecol. Evol.">
        <title>Megaphylogeny resolves global patterns of mushroom evolution.</title>
        <authorList>
            <person name="Varga T."/>
            <person name="Krizsan K."/>
            <person name="Foldi C."/>
            <person name="Dima B."/>
            <person name="Sanchez-Garcia M."/>
            <person name="Sanchez-Ramirez S."/>
            <person name="Szollosi G.J."/>
            <person name="Szarkandi J.G."/>
            <person name="Papp V."/>
            <person name="Albert L."/>
            <person name="Andreopoulos W."/>
            <person name="Angelini C."/>
            <person name="Antonin V."/>
            <person name="Barry K.W."/>
            <person name="Bougher N.L."/>
            <person name="Buchanan P."/>
            <person name="Buyck B."/>
            <person name="Bense V."/>
            <person name="Catcheside P."/>
            <person name="Chovatia M."/>
            <person name="Cooper J."/>
            <person name="Damon W."/>
            <person name="Desjardin D."/>
            <person name="Finy P."/>
            <person name="Geml J."/>
            <person name="Haridas S."/>
            <person name="Hughes K."/>
            <person name="Justo A."/>
            <person name="Karasinski D."/>
            <person name="Kautmanova I."/>
            <person name="Kiss B."/>
            <person name="Kocsube S."/>
            <person name="Kotiranta H."/>
            <person name="LaButti K.M."/>
            <person name="Lechner B.E."/>
            <person name="Liimatainen K."/>
            <person name="Lipzen A."/>
            <person name="Lukacs Z."/>
            <person name="Mihaltcheva S."/>
            <person name="Morgado L.N."/>
            <person name="Niskanen T."/>
            <person name="Noordeloos M.E."/>
            <person name="Ohm R.A."/>
            <person name="Ortiz-Santana B."/>
            <person name="Ovrebo C."/>
            <person name="Racz N."/>
            <person name="Riley R."/>
            <person name="Savchenko A."/>
            <person name="Shiryaev A."/>
            <person name="Soop K."/>
            <person name="Spirin V."/>
            <person name="Szebenyi C."/>
            <person name="Tomsovsky M."/>
            <person name="Tulloss R.E."/>
            <person name="Uehling J."/>
            <person name="Grigoriev I.V."/>
            <person name="Vagvolgyi C."/>
            <person name="Papp T."/>
            <person name="Martin F.M."/>
            <person name="Miettinen O."/>
            <person name="Hibbett D.S."/>
            <person name="Nagy L.G."/>
        </authorList>
    </citation>
    <scope>NUCLEOTIDE SEQUENCE [LARGE SCALE GENOMIC DNA]</scope>
    <source>
        <strain evidence="1 2">NL-1719</strain>
    </source>
</reference>
<name>A0ACD3ALT1_9AGAR</name>
<accession>A0ACD3ALT1</accession>
<keyword evidence="2" id="KW-1185">Reference proteome</keyword>
<organism evidence="1 2">
    <name type="scientific">Pluteus cervinus</name>
    <dbReference type="NCBI Taxonomy" id="181527"/>
    <lineage>
        <taxon>Eukaryota</taxon>
        <taxon>Fungi</taxon>
        <taxon>Dikarya</taxon>
        <taxon>Basidiomycota</taxon>
        <taxon>Agaricomycotina</taxon>
        <taxon>Agaricomycetes</taxon>
        <taxon>Agaricomycetidae</taxon>
        <taxon>Agaricales</taxon>
        <taxon>Pluteineae</taxon>
        <taxon>Pluteaceae</taxon>
        <taxon>Pluteus</taxon>
    </lineage>
</organism>
<protein>
    <submittedName>
        <fullName evidence="1">Uncharacterized protein</fullName>
    </submittedName>
</protein>
<dbReference type="Proteomes" id="UP000308600">
    <property type="component" value="Unassembled WGS sequence"/>
</dbReference>
<sequence>MRGWSRWIGKFLGGDPLPFFELRPHRLSIDLWTTFKAPFDESHARLAVFTNLTHLDLADGYCSWKHVEGIQYLPRLTHFAADGDSLTLDLDSIIQGAITHCERLAIIVLYEIPLNKHEDSGGKVAFERPLRRTIKSIGDPRIVCVERAYLKEWFVDVQGGRSMWTVAEEIVERRRTSGM</sequence>
<proteinExistence type="predicted"/>
<evidence type="ECO:0000313" key="2">
    <source>
        <dbReference type="Proteomes" id="UP000308600"/>
    </source>
</evidence>
<dbReference type="EMBL" id="ML208391">
    <property type="protein sequence ID" value="TFK66873.1"/>
    <property type="molecule type" value="Genomic_DNA"/>
</dbReference>